<dbReference type="AlphaFoldDB" id="A0AAU9AIL9"/>
<gene>
    <name evidence="1" type="ORF">LEN_2146</name>
</gene>
<dbReference type="KEGG" id="lem:LEN_2146"/>
<reference evidence="1 2" key="1">
    <citation type="journal article" date="2017" name="DNA Res.">
        <title>Complete genome sequence and expression profile of the commercial lytic enzyme producer Lysobacter enzymogenes M497-1.</title>
        <authorList>
            <person name="Takami H."/>
            <person name="Toyoda A."/>
            <person name="Uchiyama I."/>
            <person name="Itoh T."/>
            <person name="Takaki Y."/>
            <person name="Arai W."/>
            <person name="Nishi S."/>
            <person name="Kawai M."/>
            <person name="Shinya K."/>
            <person name="Ikeda H."/>
        </authorList>
    </citation>
    <scope>NUCLEOTIDE SEQUENCE [LARGE SCALE GENOMIC DNA]</scope>
    <source>
        <strain evidence="1 2">M497-1</strain>
    </source>
</reference>
<protein>
    <submittedName>
        <fullName evidence="1">Uncharacterized protein</fullName>
    </submittedName>
</protein>
<name>A0AAU9AIL9_LYSEN</name>
<evidence type="ECO:0000313" key="1">
    <source>
        <dbReference type="EMBL" id="BAV97633.1"/>
    </source>
</evidence>
<accession>A0AAU9AIL9</accession>
<dbReference type="Proteomes" id="UP000218824">
    <property type="component" value="Chromosome"/>
</dbReference>
<proteinExistence type="predicted"/>
<sequence>MRAFRFVVFWQAGRMPRRRRFEPDQEKRMDRYLPLAAALLALPHLLSIAIRNEPAAAAVARTPRAVAAQVQTPALTAHCAASALLAARPRPVRAPATAHAPLRASLLQSVRAPARAAGVAAIAPGTYLQR</sequence>
<organism evidence="1 2">
    <name type="scientific">Lysobacter enzymogenes</name>
    <dbReference type="NCBI Taxonomy" id="69"/>
    <lineage>
        <taxon>Bacteria</taxon>
        <taxon>Pseudomonadati</taxon>
        <taxon>Pseudomonadota</taxon>
        <taxon>Gammaproteobacteria</taxon>
        <taxon>Lysobacterales</taxon>
        <taxon>Lysobacteraceae</taxon>
        <taxon>Lysobacter</taxon>
    </lineage>
</organism>
<dbReference type="EMBL" id="AP014940">
    <property type="protein sequence ID" value="BAV97633.1"/>
    <property type="molecule type" value="Genomic_DNA"/>
</dbReference>
<evidence type="ECO:0000313" key="2">
    <source>
        <dbReference type="Proteomes" id="UP000218824"/>
    </source>
</evidence>